<dbReference type="GO" id="GO:0005634">
    <property type="term" value="C:nucleus"/>
    <property type="evidence" value="ECO:0007669"/>
    <property type="project" value="UniProtKB-SubCell"/>
</dbReference>
<gene>
    <name evidence="7" type="ORF">BB559_003474</name>
    <name evidence="6" type="ORF">BB559_004389</name>
</gene>
<evidence type="ECO:0000256" key="2">
    <source>
        <dbReference type="ARBA" id="ARBA00006374"/>
    </source>
</evidence>
<keyword evidence="4" id="KW-0539">Nucleus</keyword>
<dbReference type="InterPro" id="IPR010301">
    <property type="entry name" value="RRP1"/>
</dbReference>
<evidence type="ECO:0000256" key="4">
    <source>
        <dbReference type="ARBA" id="ARBA00023242"/>
    </source>
</evidence>
<dbReference type="EMBL" id="MBFT01000337">
    <property type="protein sequence ID" value="PVU93052.1"/>
    <property type="molecule type" value="Genomic_DNA"/>
</dbReference>
<feature type="region of interest" description="Disordered" evidence="5">
    <location>
        <begin position="352"/>
        <end position="422"/>
    </location>
</feature>
<dbReference type="PANTHER" id="PTHR13026:SF0">
    <property type="entry name" value="RIBOSOMAL RNA PROCESSING 1B"/>
    <property type="match status" value="1"/>
</dbReference>
<feature type="compositionally biased region" description="Basic residues" evidence="5">
    <location>
        <begin position="364"/>
        <end position="379"/>
    </location>
</feature>
<dbReference type="GO" id="GO:0006364">
    <property type="term" value="P:rRNA processing"/>
    <property type="evidence" value="ECO:0007669"/>
    <property type="project" value="UniProtKB-KW"/>
</dbReference>
<evidence type="ECO:0000256" key="5">
    <source>
        <dbReference type="SAM" id="MobiDB-lite"/>
    </source>
</evidence>
<feature type="region of interest" description="Disordered" evidence="5">
    <location>
        <begin position="462"/>
        <end position="502"/>
    </location>
</feature>
<organism evidence="6 8">
    <name type="scientific">Furculomyces boomerangus</name>
    <dbReference type="NCBI Taxonomy" id="61424"/>
    <lineage>
        <taxon>Eukaryota</taxon>
        <taxon>Fungi</taxon>
        <taxon>Fungi incertae sedis</taxon>
        <taxon>Zoopagomycota</taxon>
        <taxon>Kickxellomycotina</taxon>
        <taxon>Harpellomycetes</taxon>
        <taxon>Harpellales</taxon>
        <taxon>Harpellaceae</taxon>
        <taxon>Furculomyces</taxon>
    </lineage>
</organism>
<feature type="compositionally biased region" description="Basic and acidic residues" evidence="5">
    <location>
        <begin position="410"/>
        <end position="419"/>
    </location>
</feature>
<protein>
    <submittedName>
        <fullName evidence="6">Uncharacterized protein</fullName>
    </submittedName>
</protein>
<dbReference type="Pfam" id="PF05997">
    <property type="entry name" value="Nop52"/>
    <property type="match status" value="1"/>
</dbReference>
<evidence type="ECO:0000313" key="6">
    <source>
        <dbReference type="EMBL" id="PVU90935.1"/>
    </source>
</evidence>
<keyword evidence="3" id="KW-0698">rRNA processing</keyword>
<sequence>MSNTAGLSFGKRLAHVDKNIRDAAISKLTKFMSSRNEFSEQEMLKLWKAIYYCFWLSDKPIVQQDLADQIARIPLLVKRKVATLYFQTFWQTMLREWPAIDKHRINKYYMLMRVMFRYNLVFIKNNDFDNAAFKDYSHIMRRFPLHPTNPKFSDGIRSHVCDIFFDELLLLVKTCDSPDMPLDKLLAPIIEFANNTSNERLFNLFLSDVLEYPLTYFRRLPKNDFDENFELQDEETNKEAIITHSIGECIYKLLEELKSKENSEEYKTNGYNTLYNKYKSTFSEITNALSSIIEAKDDISSPNESQTNIQDIGQVASPVEELMEDDAIIEEKEEFMTEYILAEPKEVDVIEELEETTTPEKSSKKGSKRKRDSSKKKAANSKDTSNSTGTPDVIKKGKVEGVNDAPVENNESKVDKELNQEGLGTPLLQKKFTWALEKNSTKRYLKKVPISPMVEELDFSATPKRSALKKPSISSSESPIGTPTRRKKNKNAETMILANMKS</sequence>
<keyword evidence="8" id="KW-1185">Reference proteome</keyword>
<comment type="similarity">
    <text evidence="2">Belongs to the RRP1 family.</text>
</comment>
<feature type="compositionally biased region" description="Low complexity" evidence="5">
    <location>
        <begin position="469"/>
        <end position="480"/>
    </location>
</feature>
<dbReference type="GO" id="GO:0030688">
    <property type="term" value="C:preribosome, small subunit precursor"/>
    <property type="evidence" value="ECO:0007669"/>
    <property type="project" value="InterPro"/>
</dbReference>
<evidence type="ECO:0000313" key="7">
    <source>
        <dbReference type="EMBL" id="PVU93052.1"/>
    </source>
</evidence>
<proteinExistence type="inferred from homology"/>
<dbReference type="Proteomes" id="UP000245699">
    <property type="component" value="Unassembled WGS sequence"/>
</dbReference>
<comment type="subcellular location">
    <subcellularLocation>
        <location evidence="1">Nucleus</location>
    </subcellularLocation>
</comment>
<evidence type="ECO:0000313" key="8">
    <source>
        <dbReference type="Proteomes" id="UP000245699"/>
    </source>
</evidence>
<dbReference type="EMBL" id="MBFT01000452">
    <property type="protein sequence ID" value="PVU90935.1"/>
    <property type="molecule type" value="Genomic_DNA"/>
</dbReference>
<evidence type="ECO:0000256" key="3">
    <source>
        <dbReference type="ARBA" id="ARBA00022552"/>
    </source>
</evidence>
<comment type="caution">
    <text evidence="6">The sequence shown here is derived from an EMBL/GenBank/DDBJ whole genome shotgun (WGS) entry which is preliminary data.</text>
</comment>
<name>A0A2T9YF50_9FUNG</name>
<dbReference type="PANTHER" id="PTHR13026">
    <property type="entry name" value="NNP-1 PROTEIN NOVEL NUCLEAR PROTEIN 1 NOP52"/>
    <property type="match status" value="1"/>
</dbReference>
<dbReference type="STRING" id="61424.A0A2T9YF50"/>
<dbReference type="AlphaFoldDB" id="A0A2T9YF50"/>
<reference evidence="6 8" key="1">
    <citation type="journal article" date="2018" name="MBio">
        <title>Comparative Genomics Reveals the Core Gene Toolbox for the Fungus-Insect Symbiosis.</title>
        <authorList>
            <person name="Wang Y."/>
            <person name="Stata M."/>
            <person name="Wang W."/>
            <person name="Stajich J.E."/>
            <person name="White M.M."/>
            <person name="Moncalvo J.M."/>
        </authorList>
    </citation>
    <scope>NUCLEOTIDE SEQUENCE [LARGE SCALE GENOMIC DNA]</scope>
    <source>
        <strain evidence="6 8">AUS-77-4</strain>
    </source>
</reference>
<accession>A0A2T9YF50</accession>
<evidence type="ECO:0000256" key="1">
    <source>
        <dbReference type="ARBA" id="ARBA00004123"/>
    </source>
</evidence>
<dbReference type="OrthoDB" id="5591602at2759"/>